<accession>A0A857J0B0</accession>
<reference evidence="2 3" key="1">
    <citation type="submission" date="2020-01" db="EMBL/GenBank/DDBJ databases">
        <title>Genome sequencing of strain KACC 21265.</title>
        <authorList>
            <person name="Heo J."/>
            <person name="Kim S.-J."/>
            <person name="Kim J.-S."/>
            <person name="Hong S.-B."/>
            <person name="Kwon S.-W."/>
        </authorList>
    </citation>
    <scope>NUCLEOTIDE SEQUENCE [LARGE SCALE GENOMIC DNA]</scope>
    <source>
        <strain evidence="2 3">KACC 21265</strain>
    </source>
</reference>
<name>A0A857J0B0_9BURK</name>
<dbReference type="Pfam" id="PF13521">
    <property type="entry name" value="AAA_28"/>
    <property type="match status" value="1"/>
</dbReference>
<keyword evidence="3" id="KW-1185">Reference proteome</keyword>
<dbReference type="InterPro" id="IPR052735">
    <property type="entry name" value="NAD_biosynth-regulator"/>
</dbReference>
<feature type="domain" description="NadR/Ttd14 AAA" evidence="1">
    <location>
        <begin position="6"/>
        <end position="162"/>
    </location>
</feature>
<dbReference type="KEGG" id="xyk:GT347_04505"/>
<gene>
    <name evidence="2" type="ORF">GT347_04505</name>
</gene>
<evidence type="ECO:0000313" key="3">
    <source>
        <dbReference type="Proteomes" id="UP000464787"/>
    </source>
</evidence>
<organism evidence="2 3">
    <name type="scientific">Xylophilus rhododendri</name>
    <dbReference type="NCBI Taxonomy" id="2697032"/>
    <lineage>
        <taxon>Bacteria</taxon>
        <taxon>Pseudomonadati</taxon>
        <taxon>Pseudomonadota</taxon>
        <taxon>Betaproteobacteria</taxon>
        <taxon>Burkholderiales</taxon>
        <taxon>Xylophilus</taxon>
    </lineage>
</organism>
<protein>
    <submittedName>
        <fullName evidence="2">AAA family ATPase</fullName>
    </submittedName>
</protein>
<evidence type="ECO:0000313" key="2">
    <source>
        <dbReference type="EMBL" id="QHI97304.1"/>
    </source>
</evidence>
<dbReference type="PANTHER" id="PTHR37512:SF1">
    <property type="entry name" value="NADR_TTD14 AAA DOMAIN-CONTAINING PROTEIN"/>
    <property type="match status" value="1"/>
</dbReference>
<sequence>MKPLAIALLGAESTGKSTLAVALAERLRAAGRRVVLVPEVLRQWCEHEGRVPRPDEQSGIAQEQARRVTAVDDADIVIADTTPLMTAIYSDKLFADRSLHPFALEHQRLYAATLLTGLDLPWVADGLQRDGPHVRAPIDAMLRAALAEAGIGYRVIYGSGDARLASALQALEPVLPGIARLPPGATAAWTCLNCDDAACEHRLFSRLRDTAQDPR</sequence>
<proteinExistence type="predicted"/>
<dbReference type="Proteomes" id="UP000464787">
    <property type="component" value="Chromosome"/>
</dbReference>
<dbReference type="PANTHER" id="PTHR37512">
    <property type="entry name" value="TRIFUNCTIONAL NAD BIOSYNTHESIS/REGULATOR PROTEIN NADR"/>
    <property type="match status" value="1"/>
</dbReference>
<dbReference type="EMBL" id="CP047650">
    <property type="protein sequence ID" value="QHI97304.1"/>
    <property type="molecule type" value="Genomic_DNA"/>
</dbReference>
<dbReference type="Gene3D" id="3.40.50.300">
    <property type="entry name" value="P-loop containing nucleotide triphosphate hydrolases"/>
    <property type="match status" value="1"/>
</dbReference>
<dbReference type="RefSeq" id="WP_160550822.1">
    <property type="nucleotide sequence ID" value="NZ_CP047650.1"/>
</dbReference>
<dbReference type="InterPro" id="IPR027417">
    <property type="entry name" value="P-loop_NTPase"/>
</dbReference>
<dbReference type="AlphaFoldDB" id="A0A857J0B0"/>
<dbReference type="SUPFAM" id="SSF52540">
    <property type="entry name" value="P-loop containing nucleoside triphosphate hydrolases"/>
    <property type="match status" value="2"/>
</dbReference>
<dbReference type="InterPro" id="IPR038727">
    <property type="entry name" value="NadR/Ttd14_AAA_dom"/>
</dbReference>
<evidence type="ECO:0000259" key="1">
    <source>
        <dbReference type="Pfam" id="PF13521"/>
    </source>
</evidence>